<dbReference type="GO" id="GO:0004402">
    <property type="term" value="F:histone acetyltransferase activity"/>
    <property type="evidence" value="ECO:0007669"/>
    <property type="project" value="InterPro"/>
</dbReference>
<feature type="domain" description="Transcription factor IIIC putative zinc-finger" evidence="3">
    <location>
        <begin position="567"/>
        <end position="634"/>
    </location>
</feature>
<name>A0AAW0TDG8_SCYPA</name>
<gene>
    <name evidence="4" type="ORF">O3P69_016309</name>
</gene>
<dbReference type="GO" id="GO:0000127">
    <property type="term" value="C:transcription factor TFIIIC complex"/>
    <property type="evidence" value="ECO:0007669"/>
    <property type="project" value="InterPro"/>
</dbReference>
<keyword evidence="5" id="KW-1185">Reference proteome</keyword>
<dbReference type="InterPro" id="IPR024761">
    <property type="entry name" value="TFIIIC_delta_N"/>
</dbReference>
<sequence>MFCQEVTLSPEECTPALMLTRFFLAAPDAQASKAHPDINLTNVLQTVDHVTGHTMMMDAMLSANQRAEVEQEPRTSRSSASCMPSGEATHRGYQQGVWSPQGVGQHGRCVLALLTTNYKVTLVGRTNRYWGELADLSSQWLKYCSHEAWQRVKVPKDAPVHIQYKARMAMLAICRLVWTSVCEEAGGKYCLLIGLTEGGHAVFWRVTSDCTSQEQVHLLSAQETNMTQIKSAHWYTAGDNSGYLTLGNSQGQVKIMCCEFSHKHILLRDLGYAWESADRMIVNQTELCPIEGDQYLLLLAKHNILLVSSISLTTQHLAVNHTSHTFIGDLEISGLLVFDDLNVYAAAKDGFVKHVSIKLLNDGSTNVEVQDAIFHSEGVTYSDLVASPNKAMVCVFESIRVAYDHLIEREPTLINIYRVVETARMVDWVLESPLPLHLSADIFESLRISVCKAGRSSLSVLQVDEIPNQSLQKLKAHFWLVKISKSVASSNEALLETLNEVEAKVQEAILMKWIVDVLEKFAQRKEPFLPSIVHSLSLMCDWMKKDGRQGVKRSVEPLAKRLEKSKREQCPVCRAPVQLKWLTHGRCGNGHTLPRCCLTLMLTEPSIMCSRCRVYAHVDAKDIVEEDAYTCTYCSGPMVLVKNTLHPGIYMFSKGIGANNDPRAPRYSTCITLSPNTPTTGSPNTTSIPTADSLGGTTWRAVPETSSSKTLDMYFGVVIPCVPQGLDYSQIIEDKDPPPITMNGNDRPITQTLKVASGGGAGNAGEEGGGSLAEVPQGLLVINCPGEGGGGGGGGQLS</sequence>
<dbReference type="PANTHER" id="PTHR15496:SF2">
    <property type="entry name" value="GENERAL TRANSCRIPTION FACTOR 3C POLYPEPTIDE 4"/>
    <property type="match status" value="1"/>
</dbReference>
<evidence type="ECO:0000313" key="4">
    <source>
        <dbReference type="EMBL" id="KAK8385396.1"/>
    </source>
</evidence>
<dbReference type="AlphaFoldDB" id="A0AAW0TDG8"/>
<feature type="region of interest" description="Disordered" evidence="1">
    <location>
        <begin position="674"/>
        <end position="696"/>
    </location>
</feature>
<comment type="caution">
    <text evidence="4">The sequence shown here is derived from an EMBL/GenBank/DDBJ whole genome shotgun (WGS) entry which is preliminary data.</text>
</comment>
<dbReference type="PANTHER" id="PTHR15496">
    <property type="entry name" value="GENERAL TRANSCRIPTION FACTOR 3C POLYPEPTIDE 4 FAMILY"/>
    <property type="match status" value="1"/>
</dbReference>
<evidence type="ECO:0000259" key="2">
    <source>
        <dbReference type="Pfam" id="PF12657"/>
    </source>
</evidence>
<dbReference type="Proteomes" id="UP001487740">
    <property type="component" value="Unassembled WGS sequence"/>
</dbReference>
<feature type="compositionally biased region" description="Low complexity" evidence="1">
    <location>
        <begin position="674"/>
        <end position="690"/>
    </location>
</feature>
<evidence type="ECO:0000259" key="3">
    <source>
        <dbReference type="Pfam" id="PF12660"/>
    </source>
</evidence>
<evidence type="ECO:0008006" key="6">
    <source>
        <dbReference type="Google" id="ProtNLM"/>
    </source>
</evidence>
<protein>
    <recommendedName>
        <fullName evidence="6">Transcription factor IIIC 90kDa subunit N-terminal domain-containing protein</fullName>
    </recommendedName>
</protein>
<feature type="region of interest" description="Disordered" evidence="1">
    <location>
        <begin position="64"/>
        <end position="88"/>
    </location>
</feature>
<accession>A0AAW0TDG8</accession>
<dbReference type="GO" id="GO:0006384">
    <property type="term" value="P:transcription initiation at RNA polymerase III promoter"/>
    <property type="evidence" value="ECO:0007669"/>
    <property type="project" value="InterPro"/>
</dbReference>
<dbReference type="EMBL" id="JARAKH010000032">
    <property type="protein sequence ID" value="KAK8385396.1"/>
    <property type="molecule type" value="Genomic_DNA"/>
</dbReference>
<feature type="domain" description="Transcription factor IIIC 90kDa subunit N-terminal" evidence="2">
    <location>
        <begin position="84"/>
        <end position="311"/>
    </location>
</feature>
<dbReference type="InterPro" id="IPR024764">
    <property type="entry name" value="TFIIIC_Znf"/>
</dbReference>
<dbReference type="InterPro" id="IPR044230">
    <property type="entry name" value="GTF3C4"/>
</dbReference>
<organism evidence="4 5">
    <name type="scientific">Scylla paramamosain</name>
    <name type="common">Mud crab</name>
    <dbReference type="NCBI Taxonomy" id="85552"/>
    <lineage>
        <taxon>Eukaryota</taxon>
        <taxon>Metazoa</taxon>
        <taxon>Ecdysozoa</taxon>
        <taxon>Arthropoda</taxon>
        <taxon>Crustacea</taxon>
        <taxon>Multicrustacea</taxon>
        <taxon>Malacostraca</taxon>
        <taxon>Eumalacostraca</taxon>
        <taxon>Eucarida</taxon>
        <taxon>Decapoda</taxon>
        <taxon>Pleocyemata</taxon>
        <taxon>Brachyura</taxon>
        <taxon>Eubrachyura</taxon>
        <taxon>Portunoidea</taxon>
        <taxon>Portunidae</taxon>
        <taxon>Portuninae</taxon>
        <taxon>Scylla</taxon>
    </lineage>
</organism>
<reference evidence="4 5" key="1">
    <citation type="submission" date="2023-03" db="EMBL/GenBank/DDBJ databases">
        <title>High-quality genome of Scylla paramamosain provides insights in environmental adaptation.</title>
        <authorList>
            <person name="Zhang L."/>
        </authorList>
    </citation>
    <scope>NUCLEOTIDE SEQUENCE [LARGE SCALE GENOMIC DNA]</scope>
    <source>
        <strain evidence="4">LZ_2023a</strain>
        <tissue evidence="4">Muscle</tissue>
    </source>
</reference>
<evidence type="ECO:0000256" key="1">
    <source>
        <dbReference type="SAM" id="MobiDB-lite"/>
    </source>
</evidence>
<dbReference type="Pfam" id="PF12660">
    <property type="entry name" value="zf-TFIIIC"/>
    <property type="match status" value="1"/>
</dbReference>
<evidence type="ECO:0000313" key="5">
    <source>
        <dbReference type="Proteomes" id="UP001487740"/>
    </source>
</evidence>
<dbReference type="Pfam" id="PF12657">
    <property type="entry name" value="TFIIIC_delta"/>
    <property type="match status" value="1"/>
</dbReference>
<proteinExistence type="predicted"/>